<evidence type="ECO:0000313" key="3">
    <source>
        <dbReference type="Proteomes" id="UP001386955"/>
    </source>
</evidence>
<gene>
    <name evidence="2" type="ORF">VNO78_27108</name>
</gene>
<proteinExistence type="predicted"/>
<name>A0AAN9XA31_PSOTE</name>
<sequence length="96" mass="10219">MSVEVGARFQLDRAEDLDLGAGPRGWVEDHSNGSCGARTGATVGLLAATNWAPKKRGSQQEMGLITRNHDGVGSWNDISHNGEPSENAIGDKMQDD</sequence>
<dbReference type="AlphaFoldDB" id="A0AAN9XA31"/>
<comment type="caution">
    <text evidence="2">The sequence shown here is derived from an EMBL/GenBank/DDBJ whole genome shotgun (WGS) entry which is preliminary data.</text>
</comment>
<evidence type="ECO:0000313" key="2">
    <source>
        <dbReference type="EMBL" id="KAK7386772.1"/>
    </source>
</evidence>
<protein>
    <submittedName>
        <fullName evidence="2">Uncharacterized protein</fullName>
    </submittedName>
</protein>
<organism evidence="2 3">
    <name type="scientific">Psophocarpus tetragonolobus</name>
    <name type="common">Winged bean</name>
    <name type="synonym">Dolichos tetragonolobus</name>
    <dbReference type="NCBI Taxonomy" id="3891"/>
    <lineage>
        <taxon>Eukaryota</taxon>
        <taxon>Viridiplantae</taxon>
        <taxon>Streptophyta</taxon>
        <taxon>Embryophyta</taxon>
        <taxon>Tracheophyta</taxon>
        <taxon>Spermatophyta</taxon>
        <taxon>Magnoliopsida</taxon>
        <taxon>eudicotyledons</taxon>
        <taxon>Gunneridae</taxon>
        <taxon>Pentapetalae</taxon>
        <taxon>rosids</taxon>
        <taxon>fabids</taxon>
        <taxon>Fabales</taxon>
        <taxon>Fabaceae</taxon>
        <taxon>Papilionoideae</taxon>
        <taxon>50 kb inversion clade</taxon>
        <taxon>NPAAA clade</taxon>
        <taxon>indigoferoid/millettioid clade</taxon>
        <taxon>Phaseoleae</taxon>
        <taxon>Psophocarpus</taxon>
    </lineage>
</organism>
<keyword evidence="3" id="KW-1185">Reference proteome</keyword>
<accession>A0AAN9XA31</accession>
<reference evidence="2 3" key="1">
    <citation type="submission" date="2024-01" db="EMBL/GenBank/DDBJ databases">
        <title>The genomes of 5 underutilized Papilionoideae crops provide insights into root nodulation and disease resistanc.</title>
        <authorList>
            <person name="Jiang F."/>
        </authorList>
    </citation>
    <scope>NUCLEOTIDE SEQUENCE [LARGE SCALE GENOMIC DNA]</scope>
    <source>
        <strain evidence="2">DUOXIRENSHENG_FW03</strain>
        <tissue evidence="2">Leaves</tissue>
    </source>
</reference>
<dbReference type="Proteomes" id="UP001386955">
    <property type="component" value="Unassembled WGS sequence"/>
</dbReference>
<feature type="region of interest" description="Disordered" evidence="1">
    <location>
        <begin position="68"/>
        <end position="96"/>
    </location>
</feature>
<evidence type="ECO:0000256" key="1">
    <source>
        <dbReference type="SAM" id="MobiDB-lite"/>
    </source>
</evidence>
<dbReference type="EMBL" id="JAYMYS010000007">
    <property type="protein sequence ID" value="KAK7386772.1"/>
    <property type="molecule type" value="Genomic_DNA"/>
</dbReference>